<dbReference type="OrthoDB" id="1422516at2"/>
<dbReference type="Proteomes" id="UP000307602">
    <property type="component" value="Unassembled WGS sequence"/>
</dbReference>
<gene>
    <name evidence="1" type="ORF">EM932_07085</name>
</gene>
<dbReference type="Pfam" id="PF17170">
    <property type="entry name" value="DUF5128"/>
    <property type="match status" value="1"/>
</dbReference>
<dbReference type="AlphaFoldDB" id="A0A4S1DZ55"/>
<reference evidence="1 2" key="1">
    <citation type="submission" date="2019-04" db="EMBL/GenBank/DDBJ databases">
        <authorList>
            <person name="Liu A."/>
        </authorList>
    </citation>
    <scope>NUCLEOTIDE SEQUENCE [LARGE SCALE GENOMIC DNA]</scope>
    <source>
        <strain evidence="1 2">RZ03</strain>
    </source>
</reference>
<proteinExistence type="predicted"/>
<sequence length="405" mass="46814">MKELRILLVSLIIFFSCEKDIKTTNNTISIDLISAISNKERINLSSIAKSIDYIPLQTDSLNLIGKIDKPNIDVLFIDNKILINSGELFLFTDKGRLLNKIGTQGRGPDEYVKIADFATIKKENNTLVAIHSGAQQKAILYNLEGNHVKSIPIDFWPMRITSLSDDIVCINLRGVRKDSDYYAFSIISPINGKLKKRLLYKGNEKEIESGNKKLDVEGRINYYKIKDTLSYWESGYDTIWRITDDLKIFPKYVLNIGENKMPINEQINGNLFNFNKIVKYNSVQKCFESQKYLFFETCINKRLHKLYYDKNSQEVNCVEFKKPFGKGIHFSFYNNIDGGMPFWPQGKMSDNKMFMLAYGYEIKDYLERIDGSYNAIDEARERLLKLVKHSKISDNPILMVVTLNK</sequence>
<keyword evidence="2" id="KW-1185">Reference proteome</keyword>
<accession>A0A4S1DZ55</accession>
<organism evidence="1 2">
    <name type="scientific">Flavivirga rizhaonensis</name>
    <dbReference type="NCBI Taxonomy" id="2559571"/>
    <lineage>
        <taxon>Bacteria</taxon>
        <taxon>Pseudomonadati</taxon>
        <taxon>Bacteroidota</taxon>
        <taxon>Flavobacteriia</taxon>
        <taxon>Flavobacteriales</taxon>
        <taxon>Flavobacteriaceae</taxon>
        <taxon>Flavivirga</taxon>
    </lineage>
</organism>
<protein>
    <submittedName>
        <fullName evidence="1">6-bladed beta-propeller</fullName>
    </submittedName>
</protein>
<evidence type="ECO:0000313" key="1">
    <source>
        <dbReference type="EMBL" id="TGV03429.1"/>
    </source>
</evidence>
<name>A0A4S1DZ55_9FLAO</name>
<dbReference type="PROSITE" id="PS51257">
    <property type="entry name" value="PROKAR_LIPOPROTEIN"/>
    <property type="match status" value="1"/>
</dbReference>
<comment type="caution">
    <text evidence="1">The sequence shown here is derived from an EMBL/GenBank/DDBJ whole genome shotgun (WGS) entry which is preliminary data.</text>
</comment>
<dbReference type="EMBL" id="SRSO01000007">
    <property type="protein sequence ID" value="TGV03429.1"/>
    <property type="molecule type" value="Genomic_DNA"/>
</dbReference>
<dbReference type="RefSeq" id="WP_135876483.1">
    <property type="nucleotide sequence ID" value="NZ_SRSO01000007.1"/>
</dbReference>
<evidence type="ECO:0000313" key="2">
    <source>
        <dbReference type="Proteomes" id="UP000307602"/>
    </source>
</evidence>